<evidence type="ECO:0000313" key="2">
    <source>
        <dbReference type="Proteomes" id="UP001163603"/>
    </source>
</evidence>
<sequence length="52" mass="5580">MLPKLEATRWADALSSWPVGMKEPMLHSFLLLEVATGASTSGKCLGLSVFSN</sequence>
<proteinExistence type="predicted"/>
<evidence type="ECO:0000313" key="1">
    <source>
        <dbReference type="EMBL" id="KAJ0025462.1"/>
    </source>
</evidence>
<gene>
    <name evidence="1" type="ORF">Pint_08195</name>
</gene>
<keyword evidence="2" id="KW-1185">Reference proteome</keyword>
<name>A0ACC0XVE5_9ROSI</name>
<protein>
    <submittedName>
        <fullName evidence="1">Uncharacterized protein</fullName>
    </submittedName>
</protein>
<reference evidence="2" key="1">
    <citation type="journal article" date="2023" name="G3 (Bethesda)">
        <title>Genome assembly and association tests identify interacting loci associated with vigor, precocity, and sex in interspecific pistachio rootstocks.</title>
        <authorList>
            <person name="Palmer W."/>
            <person name="Jacygrad E."/>
            <person name="Sagayaradj S."/>
            <person name="Cavanaugh K."/>
            <person name="Han R."/>
            <person name="Bertier L."/>
            <person name="Beede B."/>
            <person name="Kafkas S."/>
            <person name="Golino D."/>
            <person name="Preece J."/>
            <person name="Michelmore R."/>
        </authorList>
    </citation>
    <scope>NUCLEOTIDE SEQUENCE [LARGE SCALE GENOMIC DNA]</scope>
</reference>
<dbReference type="EMBL" id="CM047745">
    <property type="protein sequence ID" value="KAJ0025462.1"/>
    <property type="molecule type" value="Genomic_DNA"/>
</dbReference>
<dbReference type="Proteomes" id="UP001163603">
    <property type="component" value="Chromosome 10"/>
</dbReference>
<organism evidence="1 2">
    <name type="scientific">Pistacia integerrima</name>
    <dbReference type="NCBI Taxonomy" id="434235"/>
    <lineage>
        <taxon>Eukaryota</taxon>
        <taxon>Viridiplantae</taxon>
        <taxon>Streptophyta</taxon>
        <taxon>Embryophyta</taxon>
        <taxon>Tracheophyta</taxon>
        <taxon>Spermatophyta</taxon>
        <taxon>Magnoliopsida</taxon>
        <taxon>eudicotyledons</taxon>
        <taxon>Gunneridae</taxon>
        <taxon>Pentapetalae</taxon>
        <taxon>rosids</taxon>
        <taxon>malvids</taxon>
        <taxon>Sapindales</taxon>
        <taxon>Anacardiaceae</taxon>
        <taxon>Pistacia</taxon>
    </lineage>
</organism>
<comment type="caution">
    <text evidence="1">The sequence shown here is derived from an EMBL/GenBank/DDBJ whole genome shotgun (WGS) entry which is preliminary data.</text>
</comment>
<accession>A0ACC0XVE5</accession>